<reference evidence="1" key="1">
    <citation type="journal article" date="2022" name="Int. J. Mol. Sci.">
        <title>Draft Genome of Tanacetum Coccineum: Genomic Comparison of Closely Related Tanacetum-Family Plants.</title>
        <authorList>
            <person name="Yamashiro T."/>
            <person name="Shiraishi A."/>
            <person name="Nakayama K."/>
            <person name="Satake H."/>
        </authorList>
    </citation>
    <scope>NUCLEOTIDE SEQUENCE</scope>
</reference>
<keyword evidence="2" id="KW-1185">Reference proteome</keyword>
<accession>A0ABQ5CLV9</accession>
<evidence type="ECO:0000313" key="1">
    <source>
        <dbReference type="EMBL" id="GJT26851.1"/>
    </source>
</evidence>
<evidence type="ECO:0008006" key="3">
    <source>
        <dbReference type="Google" id="ProtNLM"/>
    </source>
</evidence>
<gene>
    <name evidence="1" type="ORF">Tco_0907126</name>
</gene>
<reference evidence="1" key="2">
    <citation type="submission" date="2022-01" db="EMBL/GenBank/DDBJ databases">
        <authorList>
            <person name="Yamashiro T."/>
            <person name="Shiraishi A."/>
            <person name="Satake H."/>
            <person name="Nakayama K."/>
        </authorList>
    </citation>
    <scope>NUCLEOTIDE SEQUENCE</scope>
</reference>
<name>A0ABQ5CLV9_9ASTR</name>
<dbReference type="EMBL" id="BQNB010014327">
    <property type="protein sequence ID" value="GJT26851.1"/>
    <property type="molecule type" value="Genomic_DNA"/>
</dbReference>
<feature type="non-terminal residue" evidence="1">
    <location>
        <position position="1"/>
    </location>
</feature>
<evidence type="ECO:0000313" key="2">
    <source>
        <dbReference type="Proteomes" id="UP001151760"/>
    </source>
</evidence>
<comment type="caution">
    <text evidence="1">The sequence shown here is derived from an EMBL/GenBank/DDBJ whole genome shotgun (WGS) entry which is preliminary data.</text>
</comment>
<organism evidence="1 2">
    <name type="scientific">Tanacetum coccineum</name>
    <dbReference type="NCBI Taxonomy" id="301880"/>
    <lineage>
        <taxon>Eukaryota</taxon>
        <taxon>Viridiplantae</taxon>
        <taxon>Streptophyta</taxon>
        <taxon>Embryophyta</taxon>
        <taxon>Tracheophyta</taxon>
        <taxon>Spermatophyta</taxon>
        <taxon>Magnoliopsida</taxon>
        <taxon>eudicotyledons</taxon>
        <taxon>Gunneridae</taxon>
        <taxon>Pentapetalae</taxon>
        <taxon>asterids</taxon>
        <taxon>campanulids</taxon>
        <taxon>Asterales</taxon>
        <taxon>Asteraceae</taxon>
        <taxon>Asteroideae</taxon>
        <taxon>Anthemideae</taxon>
        <taxon>Anthemidinae</taxon>
        <taxon>Tanacetum</taxon>
    </lineage>
</organism>
<proteinExistence type="predicted"/>
<protein>
    <recommendedName>
        <fullName evidence="3">Retrovirus-related Pol polyprotein from transposon TNT 1-94</fullName>
    </recommendedName>
</protein>
<dbReference type="Proteomes" id="UP001151760">
    <property type="component" value="Unassembled WGS sequence"/>
</dbReference>
<sequence length="506" mass="57132">DDPIDSINHVMSFLSVVVTSHYPTTNNQLGNSSNPRQQATINDGRITLQPVQGENFLLLWVQVGPTLQEQVEAILGNKGLLFVTTAKGKAICPNSALNLRGNGMIRADDLDAYDFDCDKLNTAKVALIANLSHYGLDALAEVHNHDNVNNNMLNQAVQAMLSSEQSNVVNHSETEITSDSNIIPYSQYVIESQHVAVQNSNSSAQQYALILSMIEQLKTQVVNCIKINLDNKSVNDTLTAELKRYKEHVKVLKEGQNVNLRSNDNISYSCAQSVEIDQESRNIDKEIALEKRIKQLDDIVFKREQSAQTVHMLTKPQFFYDHTTKQALGFQNPFYLKKAQQLEPKLYDGNVIKNTSAIVIPDSEETLMLAEESHSKMLLKQKDPMMLEKKNYVNSPEPTLSSRPTKVEVPKELPKVSMVNTSLKKLKYHLVGFDVVVKERTTPTAITEGSWGFEHTKACFRDEIIPFVKALKDLFNTFDQYLIDELSKVQNVFHQMEQAVEQHRLE</sequence>